<dbReference type="InterPro" id="IPR043138">
    <property type="entry name" value="GGT_lsub"/>
</dbReference>
<dbReference type="EMBL" id="JACVVK020000138">
    <property type="protein sequence ID" value="KAK7489419.1"/>
    <property type="molecule type" value="Genomic_DNA"/>
</dbReference>
<dbReference type="InterPro" id="IPR000101">
    <property type="entry name" value="GGT_peptidase"/>
</dbReference>
<dbReference type="PANTHER" id="PTHR11686">
    <property type="entry name" value="GAMMA GLUTAMYL TRANSPEPTIDASE"/>
    <property type="match status" value="1"/>
</dbReference>
<dbReference type="PANTHER" id="PTHR11686:SF54">
    <property type="entry name" value="GLUTATHIONE HYDROLASE 7"/>
    <property type="match status" value="1"/>
</dbReference>
<dbReference type="SUPFAM" id="SSF56235">
    <property type="entry name" value="N-terminal nucleophile aminohydrolases (Ntn hydrolases)"/>
    <property type="match status" value="1"/>
</dbReference>
<feature type="active site" description="Nucleophile" evidence="1">
    <location>
        <position position="447"/>
    </location>
</feature>
<evidence type="ECO:0000256" key="3">
    <source>
        <dbReference type="SAM" id="Phobius"/>
    </source>
</evidence>
<evidence type="ECO:0008006" key="6">
    <source>
        <dbReference type="Google" id="ProtNLM"/>
    </source>
</evidence>
<dbReference type="AlphaFoldDB" id="A0ABD0KQI7"/>
<dbReference type="PRINTS" id="PR01210">
    <property type="entry name" value="GGTRANSPTASE"/>
</dbReference>
<sequence length="603" mass="65103">MESIEQPIFNTYSDITDDKEELIDETTPKHGSKLTASESNNVHAEQSPLHAAKSLLSSGKQAMADQSKGLWIIIICTIVFALIITVALILTIYLVPKQIGGHAAVATEVGECSEIGLQIMKEGGNAVDAAVAAAFCLSVVHAQSSGIGGGGFLLYHDHKNEDSQAYDFRETAPAGSREALLTGDPGAVAVRGAAVGVPGELKGLAKVHSEYGRMDWSDLLEPAIDLALNGFNVTADLARALANHVDVQTLPGGAENGLLKYYYTRNKGFVVAGDIVTRPDLAATLQIIADEGADAFYRGNLGKRFVDMVTENGGQITMDDLKKYQVLKKDPIVSGFKGYKVLGMPAPSAGPVIALIMNMIEGFNWTEKSASHTRTYQQMIETFKFGFAHRGLLGDPADPTFTEAINNATEQFLSDEFAASLREKVDNSTHPPEYYGSDLSHAPNKGTTHLSVVDTSEVMINSMKPGKRPLSSMAPTIVYDADKPCAKRVILGASNNTRIITGIVETLVNAFVFNMNITQAISRPRLHQQLYPSDQTDYEDVVSHNAPGGEVRFPEDILQGLADMGQKMVPATEGLCTVQGIMKINDNIEAYSDWRKYGRAALF</sequence>
<keyword evidence="5" id="KW-1185">Reference proteome</keyword>
<keyword evidence="3" id="KW-0812">Transmembrane</keyword>
<dbReference type="Gene3D" id="1.10.246.130">
    <property type="match status" value="1"/>
</dbReference>
<dbReference type="InterPro" id="IPR029055">
    <property type="entry name" value="Ntn_hydrolases_N"/>
</dbReference>
<dbReference type="InterPro" id="IPR043137">
    <property type="entry name" value="GGT_ssub_C"/>
</dbReference>
<reference evidence="4 5" key="1">
    <citation type="journal article" date="2023" name="Sci. Data">
        <title>Genome assembly of the Korean intertidal mud-creeper Batillaria attramentaria.</title>
        <authorList>
            <person name="Patra A.K."/>
            <person name="Ho P.T."/>
            <person name="Jun S."/>
            <person name="Lee S.J."/>
            <person name="Kim Y."/>
            <person name="Won Y.J."/>
        </authorList>
    </citation>
    <scope>NUCLEOTIDE SEQUENCE [LARGE SCALE GENOMIC DNA]</scope>
    <source>
        <strain evidence="4">Wonlab-2016</strain>
    </source>
</reference>
<protein>
    <recommendedName>
        <fullName evidence="6">Gamma-glutamyltransferase</fullName>
    </recommendedName>
</protein>
<feature type="binding site" evidence="2">
    <location>
        <position position="169"/>
    </location>
    <ligand>
        <name>L-glutamate</name>
        <dbReference type="ChEBI" id="CHEBI:29985"/>
    </ligand>
</feature>
<dbReference type="Proteomes" id="UP001519460">
    <property type="component" value="Unassembled WGS sequence"/>
</dbReference>
<feature type="transmembrane region" description="Helical" evidence="3">
    <location>
        <begin position="70"/>
        <end position="95"/>
    </location>
</feature>
<evidence type="ECO:0000256" key="1">
    <source>
        <dbReference type="PIRSR" id="PIRSR600101-1"/>
    </source>
</evidence>
<keyword evidence="3" id="KW-1133">Transmembrane helix</keyword>
<dbReference type="Gene3D" id="3.60.20.40">
    <property type="match status" value="1"/>
</dbReference>
<evidence type="ECO:0000313" key="4">
    <source>
        <dbReference type="EMBL" id="KAK7489419.1"/>
    </source>
</evidence>
<organism evidence="4 5">
    <name type="scientific">Batillaria attramentaria</name>
    <dbReference type="NCBI Taxonomy" id="370345"/>
    <lineage>
        <taxon>Eukaryota</taxon>
        <taxon>Metazoa</taxon>
        <taxon>Spiralia</taxon>
        <taxon>Lophotrochozoa</taxon>
        <taxon>Mollusca</taxon>
        <taxon>Gastropoda</taxon>
        <taxon>Caenogastropoda</taxon>
        <taxon>Sorbeoconcha</taxon>
        <taxon>Cerithioidea</taxon>
        <taxon>Batillariidae</taxon>
        <taxon>Batillaria</taxon>
    </lineage>
</organism>
<proteinExistence type="predicted"/>
<keyword evidence="3" id="KW-0472">Membrane</keyword>
<accession>A0ABD0KQI7</accession>
<evidence type="ECO:0000256" key="2">
    <source>
        <dbReference type="PIRSR" id="PIRSR600101-2"/>
    </source>
</evidence>
<dbReference type="Pfam" id="PF01019">
    <property type="entry name" value="G_glu_transpept"/>
    <property type="match status" value="2"/>
</dbReference>
<dbReference type="FunFam" id="1.10.246.130:FF:000001">
    <property type="entry name" value="Gamma-glutamyltransferase 5 isoform 1"/>
    <property type="match status" value="1"/>
</dbReference>
<gene>
    <name evidence="4" type="ORF">BaRGS_00019363</name>
</gene>
<name>A0ABD0KQI7_9CAEN</name>
<evidence type="ECO:0000313" key="5">
    <source>
        <dbReference type="Proteomes" id="UP001519460"/>
    </source>
</evidence>
<comment type="caution">
    <text evidence="4">The sequence shown here is derived from an EMBL/GenBank/DDBJ whole genome shotgun (WGS) entry which is preliminary data.</text>
</comment>
<feature type="binding site" evidence="2">
    <location>
        <begin position="471"/>
        <end position="472"/>
    </location>
    <ligand>
        <name>L-glutamate</name>
        <dbReference type="ChEBI" id="CHEBI:29985"/>
    </ligand>
</feature>